<evidence type="ECO:0000313" key="2">
    <source>
        <dbReference type="Proteomes" id="UP000271603"/>
    </source>
</evidence>
<gene>
    <name evidence="1" type="primary">fbaB_1</name>
    <name evidence="1" type="ORF">NCTC9419_00935</name>
</gene>
<dbReference type="AlphaFoldDB" id="A0A447QHM7"/>
<protein>
    <submittedName>
        <fullName evidence="1">Fructose-bisphosphate aldolase class 1</fullName>
        <ecNumber evidence="1">4.1.2.13</ecNumber>
    </submittedName>
</protein>
<reference evidence="1 2" key="1">
    <citation type="submission" date="2018-12" db="EMBL/GenBank/DDBJ databases">
        <authorList>
            <consortium name="Pathogen Informatics"/>
        </authorList>
    </citation>
    <scope>NUCLEOTIDE SEQUENCE [LARGE SCALE GENOMIC DNA]</scope>
    <source>
        <strain evidence="1 2">NCTC9419</strain>
    </source>
</reference>
<proteinExistence type="predicted"/>
<sequence length="38" mass="4075">MTDIAQLLGKEAEDLLQHRCTTIPQRICTCPAATSSTG</sequence>
<accession>A0A447QHM7</accession>
<dbReference type="Proteomes" id="UP000271603">
    <property type="component" value="Chromosome"/>
</dbReference>
<dbReference type="EMBL" id="LR134155">
    <property type="protein sequence ID" value="VEA69432.1"/>
    <property type="molecule type" value="Genomic_DNA"/>
</dbReference>
<name>A0A447QHM7_SERRU</name>
<evidence type="ECO:0000313" key="1">
    <source>
        <dbReference type="EMBL" id="VEA69432.1"/>
    </source>
</evidence>
<dbReference type="GO" id="GO:0004332">
    <property type="term" value="F:fructose-bisphosphate aldolase activity"/>
    <property type="evidence" value="ECO:0007669"/>
    <property type="project" value="UniProtKB-EC"/>
</dbReference>
<dbReference type="EC" id="4.1.2.13" evidence="1"/>
<organism evidence="1 2">
    <name type="scientific">Serratia rubidaea</name>
    <name type="common">Serratia marinorubra</name>
    <dbReference type="NCBI Taxonomy" id="61652"/>
    <lineage>
        <taxon>Bacteria</taxon>
        <taxon>Pseudomonadati</taxon>
        <taxon>Pseudomonadota</taxon>
        <taxon>Gammaproteobacteria</taxon>
        <taxon>Enterobacterales</taxon>
        <taxon>Yersiniaceae</taxon>
        <taxon>Serratia</taxon>
    </lineage>
</organism>
<keyword evidence="1" id="KW-0456">Lyase</keyword>